<keyword evidence="1" id="KW-1133">Transmembrane helix</keyword>
<name>A0A0K6H9D0_9GAMM</name>
<organism evidence="3 4">
    <name type="scientific">Pseudidiomarina woesei</name>
    <dbReference type="NCBI Taxonomy" id="1381080"/>
    <lineage>
        <taxon>Bacteria</taxon>
        <taxon>Pseudomonadati</taxon>
        <taxon>Pseudomonadota</taxon>
        <taxon>Gammaproteobacteria</taxon>
        <taxon>Alteromonadales</taxon>
        <taxon>Idiomarinaceae</taxon>
        <taxon>Pseudidiomarina</taxon>
    </lineage>
</organism>
<dbReference type="RefSeq" id="WP_055439454.1">
    <property type="nucleotide sequence ID" value="NZ_CYHB01000005.1"/>
</dbReference>
<accession>A0A0K6H9D0</accession>
<gene>
    <name evidence="3" type="ORF">Ga0061064_1805</name>
</gene>
<feature type="transmembrane region" description="Helical" evidence="1">
    <location>
        <begin position="6"/>
        <end position="32"/>
    </location>
</feature>
<proteinExistence type="predicted"/>
<protein>
    <recommendedName>
        <fullName evidence="2">DUF2489 domain-containing protein</fullName>
    </recommendedName>
</protein>
<evidence type="ECO:0000313" key="4">
    <source>
        <dbReference type="Proteomes" id="UP000182598"/>
    </source>
</evidence>
<dbReference type="OrthoDB" id="5293867at2"/>
<dbReference type="Proteomes" id="UP000182598">
    <property type="component" value="Unassembled WGS sequence"/>
</dbReference>
<keyword evidence="4" id="KW-1185">Reference proteome</keyword>
<dbReference type="Pfam" id="PF10675">
    <property type="entry name" value="DUF2489"/>
    <property type="match status" value="1"/>
</dbReference>
<dbReference type="AlphaFoldDB" id="A0A0K6H9D0"/>
<evidence type="ECO:0000259" key="2">
    <source>
        <dbReference type="Pfam" id="PF10675"/>
    </source>
</evidence>
<sequence length="154" mass="17705">MTDSSLPLWAWIAALVGIVIICALAFYAGRLLGQLKQQNQRRDDALAKRNENLHESIVTIAKAMDQGQCPLSEGALRLVVLLDLRVESVEAKYAARYPALHDMYERIKHMPTHEARKQYPKQEIRKMDSEREGYEQELEDVILQDVRQLLKDFG</sequence>
<keyword evidence="1" id="KW-0472">Membrane</keyword>
<feature type="domain" description="DUF2489" evidence="2">
    <location>
        <begin position="21"/>
        <end position="149"/>
    </location>
</feature>
<keyword evidence="1" id="KW-0812">Transmembrane</keyword>
<evidence type="ECO:0000256" key="1">
    <source>
        <dbReference type="SAM" id="Phobius"/>
    </source>
</evidence>
<dbReference type="EMBL" id="CYHB01000005">
    <property type="protein sequence ID" value="CUA87450.1"/>
    <property type="molecule type" value="Genomic_DNA"/>
</dbReference>
<dbReference type="InterPro" id="IPR019617">
    <property type="entry name" value="DUF2489"/>
</dbReference>
<reference evidence="4" key="1">
    <citation type="submission" date="2015-08" db="EMBL/GenBank/DDBJ databases">
        <authorList>
            <person name="Varghese N."/>
        </authorList>
    </citation>
    <scope>NUCLEOTIDE SEQUENCE [LARGE SCALE GENOMIC DNA]</scope>
    <source>
        <strain evidence="4">DSM 27808</strain>
    </source>
</reference>
<evidence type="ECO:0000313" key="3">
    <source>
        <dbReference type="EMBL" id="CUA87450.1"/>
    </source>
</evidence>